<dbReference type="Proteomes" id="UP001576780">
    <property type="component" value="Unassembled WGS sequence"/>
</dbReference>
<dbReference type="EMBL" id="JBHFNT010000040">
    <property type="protein sequence ID" value="MFB2833603.1"/>
    <property type="molecule type" value="Genomic_DNA"/>
</dbReference>
<keyword evidence="2" id="KW-1185">Reference proteome</keyword>
<organism evidence="1 2">
    <name type="scientific">Floridaenema evergladense BLCC-F167</name>
    <dbReference type="NCBI Taxonomy" id="3153639"/>
    <lineage>
        <taxon>Bacteria</taxon>
        <taxon>Bacillati</taxon>
        <taxon>Cyanobacteriota</taxon>
        <taxon>Cyanophyceae</taxon>
        <taxon>Oscillatoriophycideae</taxon>
        <taxon>Aerosakkonematales</taxon>
        <taxon>Aerosakkonemataceae</taxon>
        <taxon>Floridanema</taxon>
        <taxon>Floridanema evergladense</taxon>
    </lineage>
</organism>
<accession>A0ABV4WEU3</accession>
<name>A0ABV4WEU3_9CYAN</name>
<evidence type="ECO:0000313" key="1">
    <source>
        <dbReference type="EMBL" id="MFB2833603.1"/>
    </source>
</evidence>
<evidence type="ECO:0000313" key="2">
    <source>
        <dbReference type="Proteomes" id="UP001576780"/>
    </source>
</evidence>
<dbReference type="RefSeq" id="WP_413276059.1">
    <property type="nucleotide sequence ID" value="NZ_JBHFNT010000040.1"/>
</dbReference>
<sequence>MLALLTTSIALPRNLINGRQLRSIIPTMDQSMSEHHTCLCCSNILLRHIRMGGIYWRCSHCYQEMPV</sequence>
<reference evidence="1 2" key="1">
    <citation type="submission" date="2024-09" db="EMBL/GenBank/DDBJ databases">
        <title>Floridaenema gen nov. (Aerosakkonemataceae, Aerosakkonematales ord. nov., Cyanobacteria) from benthic tropical and subtropical fresh waters, with the description of four new species.</title>
        <authorList>
            <person name="Moretto J.A."/>
            <person name="Berthold D.E."/>
            <person name="Lefler F.W."/>
            <person name="Huang I.-S."/>
            <person name="Laughinghouse H. IV."/>
        </authorList>
    </citation>
    <scope>NUCLEOTIDE SEQUENCE [LARGE SCALE GENOMIC DNA]</scope>
    <source>
        <strain evidence="1 2">BLCC-F167</strain>
    </source>
</reference>
<proteinExistence type="predicted"/>
<protein>
    <submittedName>
        <fullName evidence="1">Uncharacterized protein</fullName>
    </submittedName>
</protein>
<comment type="caution">
    <text evidence="1">The sequence shown here is derived from an EMBL/GenBank/DDBJ whole genome shotgun (WGS) entry which is preliminary data.</text>
</comment>
<gene>
    <name evidence="1" type="ORF">ACE1CA_03625</name>
</gene>